<protein>
    <submittedName>
        <fullName evidence="2">Uncharacterized protein</fullName>
    </submittedName>
</protein>
<gene>
    <name evidence="2" type="ORF">Cantr_06052</name>
</gene>
<dbReference type="EMBL" id="QLNQ01000028">
    <property type="protein sequence ID" value="RCK57593.1"/>
    <property type="molecule type" value="Genomic_DNA"/>
</dbReference>
<reference evidence="2 3" key="1">
    <citation type="submission" date="2018-06" db="EMBL/GenBank/DDBJ databases">
        <title>Whole genome sequencing of Candida tropicalis (genome annotated by CSBL at Korea University).</title>
        <authorList>
            <person name="Ahn J."/>
        </authorList>
    </citation>
    <scope>NUCLEOTIDE SEQUENCE [LARGE SCALE GENOMIC DNA]</scope>
    <source>
        <strain evidence="2 3">ATCC 20962</strain>
    </source>
</reference>
<proteinExistence type="predicted"/>
<organism evidence="2 3">
    <name type="scientific">Candida viswanathii</name>
    <dbReference type="NCBI Taxonomy" id="5486"/>
    <lineage>
        <taxon>Eukaryota</taxon>
        <taxon>Fungi</taxon>
        <taxon>Dikarya</taxon>
        <taxon>Ascomycota</taxon>
        <taxon>Saccharomycotina</taxon>
        <taxon>Pichiomycetes</taxon>
        <taxon>Debaryomycetaceae</taxon>
        <taxon>Candida/Lodderomyces clade</taxon>
        <taxon>Candida</taxon>
    </lineage>
</organism>
<name>A0A367XVE5_9ASCO</name>
<feature type="compositionally biased region" description="Low complexity" evidence="1">
    <location>
        <begin position="31"/>
        <end position="49"/>
    </location>
</feature>
<feature type="region of interest" description="Disordered" evidence="1">
    <location>
        <begin position="277"/>
        <end position="296"/>
    </location>
</feature>
<feature type="region of interest" description="Disordered" evidence="1">
    <location>
        <begin position="1"/>
        <end position="50"/>
    </location>
</feature>
<evidence type="ECO:0000256" key="1">
    <source>
        <dbReference type="SAM" id="MobiDB-lite"/>
    </source>
</evidence>
<evidence type="ECO:0000313" key="2">
    <source>
        <dbReference type="EMBL" id="RCK57593.1"/>
    </source>
</evidence>
<dbReference type="OrthoDB" id="4013061at2759"/>
<dbReference type="Proteomes" id="UP000253472">
    <property type="component" value="Unassembled WGS sequence"/>
</dbReference>
<feature type="compositionally biased region" description="Acidic residues" evidence="1">
    <location>
        <begin position="282"/>
        <end position="296"/>
    </location>
</feature>
<keyword evidence="3" id="KW-1185">Reference proteome</keyword>
<sequence length="296" mass="32754">MSIRHLSSPPDRIDKLFGNLSLSERKPTTTPPTSSSTASNTATATMTTPQDILPQRRSLLSSSLAAEKRQRAFFNINEVIEDENFIEHPEPELLASSVGVDGRMIPSTSTISLLSLNQQHQQAQQQQQTIQQSHDFYQSPKSLNGSSYLIRKNSMASYSNLQRLQPYQKLTSPPAPPDYIHSSTTNSININHHNGIPIPDSPNLDPVSLGGSPSRFWLSSQTPPISTNNSFKSRPTVAVHGNGNCSPVLHPVQTPIEELPMTPLLLNSRNDYFARVGRVSEGEEEDDDEEGQQDRF</sequence>
<evidence type="ECO:0000313" key="3">
    <source>
        <dbReference type="Proteomes" id="UP000253472"/>
    </source>
</evidence>
<comment type="caution">
    <text evidence="2">The sequence shown here is derived from an EMBL/GenBank/DDBJ whole genome shotgun (WGS) entry which is preliminary data.</text>
</comment>
<dbReference type="AlphaFoldDB" id="A0A367XVE5"/>
<accession>A0A367XVE5</accession>